<sequence>MKQTFSLLTLAIFLLNCKNETKKEIEVITDYKNEKLDVTTSIYPETLTKIFDAHGGIDLWNQMKSLEFTMSKPNGNEVTLTNLKTREALITHPDFTLGHDGSQTWFVNNTDGEYKGYDPKYYYNLMFYFYAMPFVFGDDGINISDAEPLTFEGETYPGIKFTYESGVGETPEDQYIVYYNPETYVMEWLGYTVNFIPNIDTKELHFRKYSKWQNVNGILLPAEMVRYKYKNNLPTEPMGTTEFIDVKLTKQAVPKTTFKAPENATIVE</sequence>
<gene>
    <name evidence="1" type="ORF">OOZ35_06435</name>
</gene>
<evidence type="ECO:0000313" key="2">
    <source>
        <dbReference type="Proteomes" id="UP001149142"/>
    </source>
</evidence>
<dbReference type="RefSeq" id="WP_106689195.1">
    <property type="nucleotide sequence ID" value="NZ_CP061703.1"/>
</dbReference>
<accession>A0ABT4S060</accession>
<evidence type="ECO:0000313" key="1">
    <source>
        <dbReference type="EMBL" id="MDA0177130.1"/>
    </source>
</evidence>
<protein>
    <submittedName>
        <fullName evidence="1">DUF6503 family protein</fullName>
    </submittedName>
</protein>
<reference evidence="1" key="1">
    <citation type="submission" date="2022-11" db="EMBL/GenBank/DDBJ databases">
        <title>Refractory cell wall polysaccharides provide important carbon source for microbial heterotrophs in the hadal ocean.</title>
        <authorList>
            <person name="Zhu X."/>
        </authorList>
    </citation>
    <scope>NUCLEOTIDE SEQUENCE</scope>
    <source>
        <strain evidence="1">MTRN7</strain>
    </source>
</reference>
<name>A0ABT4S060_9FLAO</name>
<dbReference type="InterPro" id="IPR045444">
    <property type="entry name" value="DUF6503"/>
</dbReference>
<dbReference type="Proteomes" id="UP001149142">
    <property type="component" value="Unassembled WGS sequence"/>
</dbReference>
<dbReference type="Pfam" id="PF20113">
    <property type="entry name" value="DUF6503"/>
    <property type="match status" value="1"/>
</dbReference>
<proteinExistence type="predicted"/>
<dbReference type="EMBL" id="JAPFGC010000002">
    <property type="protein sequence ID" value="MDA0177130.1"/>
    <property type="molecule type" value="Genomic_DNA"/>
</dbReference>
<organism evidence="1 2">
    <name type="scientific">Mesoflavibacter profundi</name>
    <dbReference type="NCBI Taxonomy" id="2708110"/>
    <lineage>
        <taxon>Bacteria</taxon>
        <taxon>Pseudomonadati</taxon>
        <taxon>Bacteroidota</taxon>
        <taxon>Flavobacteriia</taxon>
        <taxon>Flavobacteriales</taxon>
        <taxon>Flavobacteriaceae</taxon>
        <taxon>Mesoflavibacter</taxon>
    </lineage>
</organism>
<keyword evidence="2" id="KW-1185">Reference proteome</keyword>
<comment type="caution">
    <text evidence="1">The sequence shown here is derived from an EMBL/GenBank/DDBJ whole genome shotgun (WGS) entry which is preliminary data.</text>
</comment>